<evidence type="ECO:0000256" key="8">
    <source>
        <dbReference type="ARBA" id="ARBA00023239"/>
    </source>
</evidence>
<dbReference type="NCBIfam" id="TIGR01252">
    <property type="entry name" value="acetolac_decarb"/>
    <property type="match status" value="1"/>
</dbReference>
<evidence type="ECO:0000256" key="9">
    <source>
        <dbReference type="PIRNR" id="PIRNR001332"/>
    </source>
</evidence>
<reference evidence="10 11" key="1">
    <citation type="submission" date="2020-01" db="EMBL/GenBank/DDBJ databases">
        <title>Herbidospora sp. NEAU-GS84 nov., a novel actinomycete isolated from soil.</title>
        <authorList>
            <person name="Han L."/>
        </authorList>
    </citation>
    <scope>NUCLEOTIDE SEQUENCE [LARGE SCALE GENOMIC DNA]</scope>
    <source>
        <strain evidence="10 11">NEAU-GS84</strain>
    </source>
</reference>
<dbReference type="Pfam" id="PF03306">
    <property type="entry name" value="AAL_decarboxy"/>
    <property type="match status" value="1"/>
</dbReference>
<comment type="pathway">
    <text evidence="2 9">Polyol metabolism; (R,R)-butane-2,3-diol biosynthesis; (R,R)-butane-2,3-diol from pyruvate: step 2/3.</text>
</comment>
<protein>
    <recommendedName>
        <fullName evidence="5 9">Alpha-acetolactate decarboxylase</fullName>
        <ecNumber evidence="4 9">4.1.1.5</ecNumber>
    </recommendedName>
</protein>
<dbReference type="UniPathway" id="UPA00626">
    <property type="reaction ID" value="UER00678"/>
</dbReference>
<keyword evidence="11" id="KW-1185">Reference proteome</keyword>
<evidence type="ECO:0000313" key="10">
    <source>
        <dbReference type="EMBL" id="NAS26801.1"/>
    </source>
</evidence>
<evidence type="ECO:0000256" key="5">
    <source>
        <dbReference type="ARBA" id="ARBA00020164"/>
    </source>
</evidence>
<sequence>MEVFQGWVRNLLAHVSGAGDARRSREIYQTSTMSALLEGVCEGDVTIGELLKHGDFGLGTFNRLDGEMLILDGVCHHLRADGSAHVAAMDEKTPFAVVTRFRPDMTIPVTSGGDHAAVTKLIDNSVSSVNVIYAIRITGTFGQVHTRTVMEQTPPFPPLTEATKGQRETTFTDVTGTLAGFRTPDFEQGISVAGYHLHFVDKSGRRGGHSLGFRLERGTIELSVRSEIHLSLPRTRQFLDSNLTSGDVAARIHQAEGG</sequence>
<dbReference type="GO" id="GO:0045151">
    <property type="term" value="P:acetoin biosynthetic process"/>
    <property type="evidence" value="ECO:0007669"/>
    <property type="project" value="UniProtKB-UniRule"/>
</dbReference>
<dbReference type="EC" id="4.1.1.5" evidence="4 9"/>
<dbReference type="PANTHER" id="PTHR35524:SF1">
    <property type="entry name" value="ALPHA-ACETOLACTATE DECARBOXYLASE"/>
    <property type="match status" value="1"/>
</dbReference>
<evidence type="ECO:0000256" key="6">
    <source>
        <dbReference type="ARBA" id="ARBA00022793"/>
    </source>
</evidence>
<dbReference type="Proteomes" id="UP000479526">
    <property type="component" value="Unassembled WGS sequence"/>
</dbReference>
<dbReference type="PANTHER" id="PTHR35524">
    <property type="entry name" value="ALPHA-ACETOLACTATE DECARBOXYLASE"/>
    <property type="match status" value="1"/>
</dbReference>
<accession>A0A7C9JHL8</accession>
<evidence type="ECO:0000256" key="7">
    <source>
        <dbReference type="ARBA" id="ARBA00023061"/>
    </source>
</evidence>
<evidence type="ECO:0000256" key="1">
    <source>
        <dbReference type="ARBA" id="ARBA00001784"/>
    </source>
</evidence>
<comment type="caution">
    <text evidence="10">The sequence shown here is derived from an EMBL/GenBank/DDBJ whole genome shotgun (WGS) entry which is preliminary data.</text>
</comment>
<proteinExistence type="inferred from homology"/>
<dbReference type="Gene3D" id="3.30.1330.80">
    <property type="entry name" value="Hypothetical protein, similar to alpha- acetolactate decarboxylase, domain 2"/>
    <property type="match status" value="2"/>
</dbReference>
<name>A0A7C9JHL8_9ACTN</name>
<dbReference type="AlphaFoldDB" id="A0A7C9JHL8"/>
<comment type="similarity">
    <text evidence="3 9">Belongs to the alpha-acetolactate decarboxylase family.</text>
</comment>
<evidence type="ECO:0000313" key="11">
    <source>
        <dbReference type="Proteomes" id="UP000479526"/>
    </source>
</evidence>
<evidence type="ECO:0000256" key="2">
    <source>
        <dbReference type="ARBA" id="ARBA00005170"/>
    </source>
</evidence>
<keyword evidence="6 9" id="KW-0210">Decarboxylase</keyword>
<evidence type="ECO:0000256" key="3">
    <source>
        <dbReference type="ARBA" id="ARBA00007106"/>
    </source>
</evidence>
<keyword evidence="7 9" id="KW-0005">Acetoin biosynthesis</keyword>
<dbReference type="InterPro" id="IPR005128">
    <property type="entry name" value="Acetolactate_a_deCO2ase"/>
</dbReference>
<dbReference type="SUPFAM" id="SSF117856">
    <property type="entry name" value="AF0104/ALDC/Ptd012-like"/>
    <property type="match status" value="1"/>
</dbReference>
<dbReference type="CDD" id="cd17299">
    <property type="entry name" value="acetolactate_decarboxylase"/>
    <property type="match status" value="1"/>
</dbReference>
<dbReference type="EMBL" id="WXEW01000012">
    <property type="protein sequence ID" value="NAS26801.1"/>
    <property type="molecule type" value="Genomic_DNA"/>
</dbReference>
<dbReference type="GO" id="GO:0047605">
    <property type="term" value="F:acetolactate decarboxylase activity"/>
    <property type="evidence" value="ECO:0007669"/>
    <property type="project" value="UniProtKB-UniRule"/>
</dbReference>
<organism evidence="10 11">
    <name type="scientific">Herbidospora solisilvae</name>
    <dbReference type="NCBI Taxonomy" id="2696284"/>
    <lineage>
        <taxon>Bacteria</taxon>
        <taxon>Bacillati</taxon>
        <taxon>Actinomycetota</taxon>
        <taxon>Actinomycetes</taxon>
        <taxon>Streptosporangiales</taxon>
        <taxon>Streptosporangiaceae</taxon>
        <taxon>Herbidospora</taxon>
    </lineage>
</organism>
<comment type="catalytic activity">
    <reaction evidence="1 9">
        <text>(2S)-2-acetolactate + H(+) = (R)-acetoin + CO2</text>
        <dbReference type="Rhea" id="RHEA:21580"/>
        <dbReference type="ChEBI" id="CHEBI:15378"/>
        <dbReference type="ChEBI" id="CHEBI:15686"/>
        <dbReference type="ChEBI" id="CHEBI:16526"/>
        <dbReference type="ChEBI" id="CHEBI:58476"/>
        <dbReference type="EC" id="4.1.1.5"/>
    </reaction>
</comment>
<gene>
    <name evidence="10" type="primary">budA</name>
    <name evidence="10" type="ORF">GT755_34665</name>
</gene>
<keyword evidence="8 9" id="KW-0456">Lyase</keyword>
<dbReference type="PIRSF" id="PIRSF001332">
    <property type="entry name" value="Acetolac_decarb"/>
    <property type="match status" value="1"/>
</dbReference>
<evidence type="ECO:0000256" key="4">
    <source>
        <dbReference type="ARBA" id="ARBA00013204"/>
    </source>
</evidence>